<name>A0A2H0UJZ5_9BACT</name>
<dbReference type="EMBL" id="PFBD01000028">
    <property type="protein sequence ID" value="PIR86724.1"/>
    <property type="molecule type" value="Genomic_DNA"/>
</dbReference>
<dbReference type="AlphaFoldDB" id="A0A2H0UJZ5"/>
<evidence type="ECO:0000313" key="1">
    <source>
        <dbReference type="EMBL" id="PIR86724.1"/>
    </source>
</evidence>
<gene>
    <name evidence="1" type="ORF">COU11_04420</name>
</gene>
<organism evidence="1 2">
    <name type="scientific">Candidatus Harrisonbacteria bacterium CG10_big_fil_rev_8_21_14_0_10_49_15</name>
    <dbReference type="NCBI Taxonomy" id="1974587"/>
    <lineage>
        <taxon>Bacteria</taxon>
        <taxon>Candidatus Harrisoniibacteriota</taxon>
    </lineage>
</organism>
<accession>A0A2H0UJZ5</accession>
<proteinExistence type="predicted"/>
<reference evidence="2" key="1">
    <citation type="submission" date="2017-09" db="EMBL/GenBank/DDBJ databases">
        <title>Depth-based differentiation of microbial function through sediment-hosted aquifers and enrichment of novel symbionts in the deep terrestrial subsurface.</title>
        <authorList>
            <person name="Probst A.J."/>
            <person name="Ladd B."/>
            <person name="Jarett J.K."/>
            <person name="Geller-Mcgrath D.E."/>
            <person name="Sieber C.M.K."/>
            <person name="Emerson J.B."/>
            <person name="Anantharaman K."/>
            <person name="Thomas B.C."/>
            <person name="Malmstrom R."/>
            <person name="Stieglmeier M."/>
            <person name="Klingl A."/>
            <person name="Woyke T."/>
            <person name="Ryan C.M."/>
            <person name="Banfield J.F."/>
        </authorList>
    </citation>
    <scope>NUCLEOTIDE SEQUENCE [LARGE SCALE GENOMIC DNA]</scope>
</reference>
<dbReference type="Proteomes" id="UP000229526">
    <property type="component" value="Unassembled WGS sequence"/>
</dbReference>
<evidence type="ECO:0000313" key="2">
    <source>
        <dbReference type="Proteomes" id="UP000229526"/>
    </source>
</evidence>
<protein>
    <submittedName>
        <fullName evidence="1">Uncharacterized protein</fullName>
    </submittedName>
</protein>
<sequence>MDIEIDTFRIFIRDEEDKKRSSTWHVNNTGNSVYLYVNSLGGRMKASFHPEGKSSDGKDSQFGFEKKYREKLTAESYDSPKPLRWIRPKPVNDSVVQVAKVLFPTDYLKGSVADERENYKRETDSKRKWRFSLPIAKEGEAVEVSLFYSIKKPNDIEDVFIRKGFTPMFYIDLPNGEIVSVVGRNVAFDPKSLPNPNKNPSIKELDGMKQINDYEENLHITLFGDPKDGEVFQLIEIDGPAIIR</sequence>
<comment type="caution">
    <text evidence="1">The sequence shown here is derived from an EMBL/GenBank/DDBJ whole genome shotgun (WGS) entry which is preliminary data.</text>
</comment>